<keyword evidence="3" id="KW-1185">Reference proteome</keyword>
<dbReference type="Pfam" id="PF00535">
    <property type="entry name" value="Glycos_transf_2"/>
    <property type="match status" value="1"/>
</dbReference>
<dbReference type="AlphaFoldDB" id="A0A0M6WW42"/>
<gene>
    <name evidence="2" type="ORF">T1815_27871</name>
</gene>
<evidence type="ECO:0000259" key="1">
    <source>
        <dbReference type="Pfam" id="PF00535"/>
    </source>
</evidence>
<dbReference type="InterPro" id="IPR029044">
    <property type="entry name" value="Nucleotide-diphossugar_trans"/>
</dbReference>
<accession>A0A0M6WW42</accession>
<evidence type="ECO:0000313" key="2">
    <source>
        <dbReference type="EMBL" id="CRL41796.1"/>
    </source>
</evidence>
<dbReference type="PANTHER" id="PTHR22916">
    <property type="entry name" value="GLYCOSYLTRANSFERASE"/>
    <property type="match status" value="1"/>
</dbReference>
<dbReference type="InterPro" id="IPR001173">
    <property type="entry name" value="Glyco_trans_2-like"/>
</dbReference>
<reference evidence="3" key="1">
    <citation type="submission" date="2015-05" db="EMBL/GenBank/DDBJ databases">
        <authorList>
            <consortium name="Pathogen Informatics"/>
        </authorList>
    </citation>
    <scope>NUCLEOTIDE SEQUENCE [LARGE SCALE GENOMIC DNA]</scope>
    <source>
        <strain evidence="3">T1-815</strain>
    </source>
</reference>
<proteinExistence type="predicted"/>
<dbReference type="SUPFAM" id="SSF53448">
    <property type="entry name" value="Nucleotide-diphospho-sugar transferases"/>
    <property type="match status" value="1"/>
</dbReference>
<dbReference type="GO" id="GO:0016758">
    <property type="term" value="F:hexosyltransferase activity"/>
    <property type="evidence" value="ECO:0007669"/>
    <property type="project" value="UniProtKB-ARBA"/>
</dbReference>
<evidence type="ECO:0000313" key="3">
    <source>
        <dbReference type="Proteomes" id="UP000049472"/>
    </source>
</evidence>
<name>A0A0M6WW42_9FIRM</name>
<sequence>MELTIGIPVYKNVDTLNTALKSIATQKNKEVDCKVIISEDFSTNEIHQQIVQLLEKWTNLQIEYYFNKPALGMSGNWNHCIQLASTGYVALLHDDDFLYSNYLDEVAKVMKSKLRFDVLFWDNDEWADGKKVRRDYHGIKRVYDNLKKGKIKKYKSGDYFFGGLEGKTLPTCGTLYKRDGFEEYEQKYGYSVDEIYAEKLCKKKKIYFYNKTVAVHTYRTETNLSSTYKVKRSFVLEREEHRQSMSNQSWIFRFCNKYLHDGMKLDSMYPWQDCLFPEYMVTKKILNEKKMFNIIKRIYIYSQVFSYKNMKIKNRKK</sequence>
<dbReference type="CDD" id="cd00761">
    <property type="entry name" value="Glyco_tranf_GTA_type"/>
    <property type="match status" value="1"/>
</dbReference>
<dbReference type="RefSeq" id="WP_055062662.1">
    <property type="nucleotide sequence ID" value="NZ_CVRQ01000053.1"/>
</dbReference>
<protein>
    <recommendedName>
        <fullName evidence="1">Glycosyltransferase 2-like domain-containing protein</fullName>
    </recommendedName>
</protein>
<dbReference type="Proteomes" id="UP000049472">
    <property type="component" value="Unassembled WGS sequence"/>
</dbReference>
<feature type="domain" description="Glycosyltransferase 2-like" evidence="1">
    <location>
        <begin position="4"/>
        <end position="183"/>
    </location>
</feature>
<dbReference type="Gene3D" id="3.90.550.10">
    <property type="entry name" value="Spore Coat Polysaccharide Biosynthesis Protein SpsA, Chain A"/>
    <property type="match status" value="1"/>
</dbReference>
<dbReference type="EMBL" id="CVRQ01000053">
    <property type="protein sequence ID" value="CRL41796.1"/>
    <property type="molecule type" value="Genomic_DNA"/>
</dbReference>
<dbReference type="PANTHER" id="PTHR22916:SF3">
    <property type="entry name" value="UDP-GLCNAC:BETAGAL BETA-1,3-N-ACETYLGLUCOSAMINYLTRANSFERASE-LIKE PROTEIN 1"/>
    <property type="match status" value="1"/>
</dbReference>
<organism evidence="2 3">
    <name type="scientific">Agathobacter rectalis</name>
    <dbReference type="NCBI Taxonomy" id="39491"/>
    <lineage>
        <taxon>Bacteria</taxon>
        <taxon>Bacillati</taxon>
        <taxon>Bacillota</taxon>
        <taxon>Clostridia</taxon>
        <taxon>Lachnospirales</taxon>
        <taxon>Lachnospiraceae</taxon>
        <taxon>Agathobacter</taxon>
    </lineage>
</organism>